<feature type="compositionally biased region" description="Basic and acidic residues" evidence="2">
    <location>
        <begin position="73"/>
        <end position="82"/>
    </location>
</feature>
<feature type="region of interest" description="Disordered" evidence="2">
    <location>
        <begin position="72"/>
        <end position="102"/>
    </location>
</feature>
<comment type="caution">
    <text evidence="3">The sequence shown here is derived from an EMBL/GenBank/DDBJ whole genome shotgun (WGS) entry which is preliminary data.</text>
</comment>
<evidence type="ECO:0000313" key="3">
    <source>
        <dbReference type="EMBL" id="KKM59894.1"/>
    </source>
</evidence>
<sequence length="242" mass="26288">MSERETPLTGALEPNADLAPDPGPADSTNETDVLAGGEEYDPRTQRTGGMDNLIASDGGHADMLRESMANVPEDERGMRVEDIQEPPPDAEPALRATGETEADISEEEAAAIKAAELAVERLEEVRQQQRQAEAVEAQSPVNGGLPGGHVLTADIDANEFRYTLHSVVALGSRRWEFYWTVKVFTATSVFVATYITEATYTVPKQEGGSNDRGAHGAWKRLSGPPCPYLQEEYATMVEWGPE</sequence>
<feature type="region of interest" description="Disordered" evidence="2">
    <location>
        <begin position="1"/>
        <end position="57"/>
    </location>
</feature>
<dbReference type="AlphaFoldDB" id="A0A0F9IRA3"/>
<organism evidence="3">
    <name type="scientific">marine sediment metagenome</name>
    <dbReference type="NCBI Taxonomy" id="412755"/>
    <lineage>
        <taxon>unclassified sequences</taxon>
        <taxon>metagenomes</taxon>
        <taxon>ecological metagenomes</taxon>
    </lineage>
</organism>
<keyword evidence="1" id="KW-0175">Coiled coil</keyword>
<reference evidence="3" key="1">
    <citation type="journal article" date="2015" name="Nature">
        <title>Complex archaea that bridge the gap between prokaryotes and eukaryotes.</title>
        <authorList>
            <person name="Spang A."/>
            <person name="Saw J.H."/>
            <person name="Jorgensen S.L."/>
            <person name="Zaremba-Niedzwiedzka K."/>
            <person name="Martijn J."/>
            <person name="Lind A.E."/>
            <person name="van Eijk R."/>
            <person name="Schleper C."/>
            <person name="Guy L."/>
            <person name="Ettema T.J."/>
        </authorList>
    </citation>
    <scope>NUCLEOTIDE SEQUENCE</scope>
</reference>
<proteinExistence type="predicted"/>
<evidence type="ECO:0000256" key="2">
    <source>
        <dbReference type="SAM" id="MobiDB-lite"/>
    </source>
</evidence>
<evidence type="ECO:0000256" key="1">
    <source>
        <dbReference type="SAM" id="Coils"/>
    </source>
</evidence>
<accession>A0A0F9IRA3</accession>
<gene>
    <name evidence="3" type="ORF">LCGC14_1547440</name>
</gene>
<protein>
    <submittedName>
        <fullName evidence="3">Uncharacterized protein</fullName>
    </submittedName>
</protein>
<name>A0A0F9IRA3_9ZZZZ</name>
<dbReference type="EMBL" id="LAZR01011782">
    <property type="protein sequence ID" value="KKM59894.1"/>
    <property type="molecule type" value="Genomic_DNA"/>
</dbReference>
<feature type="coiled-coil region" evidence="1">
    <location>
        <begin position="105"/>
        <end position="138"/>
    </location>
</feature>